<dbReference type="RefSeq" id="YP_009259734.1">
    <property type="nucleotide sequence ID" value="NC_030474.1"/>
</dbReference>
<evidence type="ECO:0000313" key="3">
    <source>
        <dbReference type="Proteomes" id="UP000143742"/>
    </source>
</evidence>
<evidence type="ECO:0000256" key="1">
    <source>
        <dbReference type="SAM" id="MobiDB-lite"/>
    </source>
</evidence>
<keyword evidence="3" id="KW-1185">Reference proteome</keyword>
<dbReference type="KEGG" id="vg:37627688"/>
<dbReference type="EMBL" id="KT149408">
    <property type="protein sequence ID" value="AMB42998.1"/>
    <property type="molecule type" value="Genomic_DNA"/>
</dbReference>
<name>A0A190WHD8_9VIRU</name>
<feature type="region of interest" description="Disordered" evidence="1">
    <location>
        <begin position="1"/>
        <end position="23"/>
    </location>
</feature>
<dbReference type="GeneID" id="37627688"/>
<feature type="compositionally biased region" description="Basic residues" evidence="1">
    <location>
        <begin position="65"/>
        <end position="75"/>
    </location>
</feature>
<evidence type="ECO:0000313" key="2">
    <source>
        <dbReference type="EMBL" id="AMB42998.1"/>
    </source>
</evidence>
<dbReference type="OrthoDB" id="16869at10239"/>
<reference evidence="2 3" key="1">
    <citation type="submission" date="2015-06" db="EMBL/GenBank/DDBJ databases">
        <title>Nucleotide composition analysis revealed diverse host origins of novel circovirus-like genomes in Dianchi and Donghu lake in China.</title>
        <authorList>
            <person name="Ge X.-Y."/>
            <person name="Fang W."/>
            <person name="Wang J."/>
            <person name="Wang M.-N."/>
            <person name="Liu H.-Z."/>
            <person name="Shi Z.-L."/>
        </authorList>
    </citation>
    <scope>NUCLEOTIDE SEQUENCE [LARGE SCALE GENOMIC DNA]</scope>
    <source>
        <strain evidence="2">DHCV-2</strain>
    </source>
</reference>
<proteinExistence type="predicted"/>
<dbReference type="Proteomes" id="UP000143742">
    <property type="component" value="Segment"/>
</dbReference>
<accession>A0A190WHD8</accession>
<feature type="region of interest" description="Disordered" evidence="1">
    <location>
        <begin position="64"/>
        <end position="83"/>
    </location>
</feature>
<organism evidence="2 3">
    <name type="scientific">Circovirus-like genome DHCV-2</name>
    <dbReference type="NCBI Taxonomy" id="1788451"/>
    <lineage>
        <taxon>Viruses</taxon>
        <taxon>Monodnaviria</taxon>
        <taxon>Shotokuvirae</taxon>
        <taxon>Cressdnaviricota</taxon>
        <taxon>Arfiviricetes</taxon>
        <taxon>Saturnivirales</taxon>
        <taxon>Kanorauviridae</taxon>
        <taxon>Sakkuthvirus</taxon>
        <taxon>Sakkuthvirus donghis</taxon>
    </lineage>
</organism>
<sequence>MSRQPVKTRYPLTPRSMPRRLSGGAVARRLAGAAIRRIPAMSSITKAAQAARMVRSGYRFAKVAAARRRKPRRKGSASNSKAGGFFKDPLKRVTKMDQYAEKGIVNKSEVGNVVTSTRDVTYVAHSTMPAQAVARVAFKTLIKKLYNTAGIKIKSEEVTIMPDLYYNQDIFLYYKLNDGAPVQSQKWTVTNVSTLRTIADAIWTTFNGWSNANTLPTQYLNLRLFTQYGTVTDHRQLLADLDLTHVTFDIHSSSHLKLQNRTINSDGNDTADDVDNVPIYGKYFDFKTNGTIFRDYAQPGVSGSSAITTHRAFGVLSTTIADDTLTNMYKELPLSTQFIGCKAQGKAALDPGEIKTSVMYDDVKIGLQKLMSTLFAKPTDPPVAGQYQQVWLGKTRLFGFEKMIQAVATTAVNQFNIAYEHQLFLGCTVTLINKYHTAPWCTQYNGPFG</sequence>
<protein>
    <submittedName>
        <fullName evidence="2">Uncharacterized protein</fullName>
    </submittedName>
</protein>